<evidence type="ECO:0000256" key="1">
    <source>
        <dbReference type="SAM" id="Phobius"/>
    </source>
</evidence>
<feature type="transmembrane region" description="Helical" evidence="1">
    <location>
        <begin position="49"/>
        <end position="69"/>
    </location>
</feature>
<sequence length="99" mass="11064">MISEIHSAKQSSRLPSVYRYGMLVMCIALLGKWLLWFHGLPAGYPHEKFGLGVVAIMLMLNHLAFQFSLRGPIAKIAQGVAICSMLFSLFYISYSGVRL</sequence>
<evidence type="ECO:0000313" key="3">
    <source>
        <dbReference type="Proteomes" id="UP000603141"/>
    </source>
</evidence>
<accession>A0A934S3S0</accession>
<dbReference type="EMBL" id="JAENIJ010000007">
    <property type="protein sequence ID" value="MBK1881951.1"/>
    <property type="molecule type" value="Genomic_DNA"/>
</dbReference>
<keyword evidence="1" id="KW-0472">Membrane</keyword>
<proteinExistence type="predicted"/>
<name>A0A934S3S0_9BACT</name>
<feature type="transmembrane region" description="Helical" evidence="1">
    <location>
        <begin position="76"/>
        <end position="94"/>
    </location>
</feature>
<comment type="caution">
    <text evidence="2">The sequence shown here is derived from an EMBL/GenBank/DDBJ whole genome shotgun (WGS) entry which is preliminary data.</text>
</comment>
<dbReference type="Proteomes" id="UP000603141">
    <property type="component" value="Unassembled WGS sequence"/>
</dbReference>
<protein>
    <submittedName>
        <fullName evidence="2">Uncharacterized protein</fullName>
    </submittedName>
</protein>
<keyword evidence="3" id="KW-1185">Reference proteome</keyword>
<keyword evidence="1" id="KW-1133">Transmembrane helix</keyword>
<reference evidence="2" key="1">
    <citation type="submission" date="2021-01" db="EMBL/GenBank/DDBJ databases">
        <title>Modified the classification status of verrucomicrobia.</title>
        <authorList>
            <person name="Feng X."/>
        </authorList>
    </citation>
    <scope>NUCLEOTIDE SEQUENCE</scope>
    <source>
        <strain evidence="2">KCTC 22041</strain>
    </source>
</reference>
<feature type="transmembrane region" description="Helical" evidence="1">
    <location>
        <begin position="20"/>
        <end position="37"/>
    </location>
</feature>
<keyword evidence="1" id="KW-0812">Transmembrane</keyword>
<evidence type="ECO:0000313" key="2">
    <source>
        <dbReference type="EMBL" id="MBK1881951.1"/>
    </source>
</evidence>
<dbReference type="AlphaFoldDB" id="A0A934S3S0"/>
<gene>
    <name evidence="2" type="ORF">JIN85_05965</name>
</gene>
<organism evidence="2 3">
    <name type="scientific">Luteolibacter pohnpeiensis</name>
    <dbReference type="NCBI Taxonomy" id="454153"/>
    <lineage>
        <taxon>Bacteria</taxon>
        <taxon>Pseudomonadati</taxon>
        <taxon>Verrucomicrobiota</taxon>
        <taxon>Verrucomicrobiia</taxon>
        <taxon>Verrucomicrobiales</taxon>
        <taxon>Verrucomicrobiaceae</taxon>
        <taxon>Luteolibacter</taxon>
    </lineage>
</organism>